<keyword evidence="2" id="KW-1185">Reference proteome</keyword>
<reference evidence="1 2" key="1">
    <citation type="submission" date="2019-02" db="EMBL/GenBank/DDBJ databases">
        <authorList>
            <person name="Lehtovirta-Morley E L."/>
        </authorList>
    </citation>
    <scope>NUCLEOTIDE SEQUENCE [LARGE SCALE GENOMIC DNA]</scope>
    <source>
        <strain evidence="1">NFRAN1</strain>
    </source>
</reference>
<protein>
    <submittedName>
        <fullName evidence="1">Uncharacterized protein</fullName>
    </submittedName>
</protein>
<dbReference type="Proteomes" id="UP000294299">
    <property type="component" value="Chromosome NFRAN"/>
</dbReference>
<dbReference type="EMBL" id="LR216287">
    <property type="protein sequence ID" value="VFJ14679.1"/>
    <property type="molecule type" value="Genomic_DNA"/>
</dbReference>
<gene>
    <name evidence="1" type="ORF">NFRAN_2357</name>
</gene>
<evidence type="ECO:0000313" key="2">
    <source>
        <dbReference type="Proteomes" id="UP000294299"/>
    </source>
</evidence>
<proteinExistence type="predicted"/>
<accession>A0A484IEW7</accession>
<evidence type="ECO:0000313" key="1">
    <source>
        <dbReference type="EMBL" id="VFJ14679.1"/>
    </source>
</evidence>
<organism evidence="1 2">
    <name type="scientific">Candidatus Nitrosocosmicus franklandianus</name>
    <dbReference type="NCBI Taxonomy" id="1798806"/>
    <lineage>
        <taxon>Archaea</taxon>
        <taxon>Nitrososphaerota</taxon>
        <taxon>Nitrososphaeria</taxon>
        <taxon>Nitrososphaerales</taxon>
        <taxon>Nitrososphaeraceae</taxon>
        <taxon>Candidatus Nitrosocosmicus</taxon>
    </lineage>
</organism>
<dbReference type="KEGG" id="nfn:NFRAN_2357"/>
<dbReference type="AlphaFoldDB" id="A0A484IEW7"/>
<sequence length="47" mass="5316">MKNPSICYAINVSSEFRPYKRDSKTQKGEECYRSSSQLPDFSCSGCS</sequence>
<name>A0A484IEW7_9ARCH</name>